<dbReference type="Proteomes" id="UP001195769">
    <property type="component" value="Unassembled WGS sequence"/>
</dbReference>
<dbReference type="RefSeq" id="XP_041224171.1">
    <property type="nucleotide sequence ID" value="XM_041374032.1"/>
</dbReference>
<accession>A0AAD4E2Z9</accession>
<organism evidence="1 2">
    <name type="scientific">Suillus fuscotomentosus</name>
    <dbReference type="NCBI Taxonomy" id="1912939"/>
    <lineage>
        <taxon>Eukaryota</taxon>
        <taxon>Fungi</taxon>
        <taxon>Dikarya</taxon>
        <taxon>Basidiomycota</taxon>
        <taxon>Agaricomycotina</taxon>
        <taxon>Agaricomycetes</taxon>
        <taxon>Agaricomycetidae</taxon>
        <taxon>Boletales</taxon>
        <taxon>Suillineae</taxon>
        <taxon>Suillaceae</taxon>
        <taxon>Suillus</taxon>
    </lineage>
</organism>
<evidence type="ECO:0000313" key="1">
    <source>
        <dbReference type="EMBL" id="KAG1898595.1"/>
    </source>
</evidence>
<feature type="non-terminal residue" evidence="1">
    <location>
        <position position="1"/>
    </location>
</feature>
<protein>
    <submittedName>
        <fullName evidence="1">Uncharacterized protein</fullName>
    </submittedName>
</protein>
<sequence length="104" mass="12535">HPRSGYVFGIGKNLYDRLQDDQYNYRREINTYYPFHDEGEWELASFLIQNLNQTQIDKFLKLKWFSTRPKPSFTSKDQLLDWMDALPCLAEWKVSKLEFTGYKT</sequence>
<dbReference type="GeneID" id="64668330"/>
<evidence type="ECO:0000313" key="2">
    <source>
        <dbReference type="Proteomes" id="UP001195769"/>
    </source>
</evidence>
<keyword evidence="2" id="KW-1185">Reference proteome</keyword>
<proteinExistence type="predicted"/>
<comment type="caution">
    <text evidence="1">The sequence shown here is derived from an EMBL/GenBank/DDBJ whole genome shotgun (WGS) entry which is preliminary data.</text>
</comment>
<dbReference type="EMBL" id="JABBWK010000038">
    <property type="protein sequence ID" value="KAG1898595.1"/>
    <property type="molecule type" value="Genomic_DNA"/>
</dbReference>
<reference evidence="1" key="1">
    <citation type="journal article" date="2020" name="New Phytol.">
        <title>Comparative genomics reveals dynamic genome evolution in host specialist ectomycorrhizal fungi.</title>
        <authorList>
            <person name="Lofgren L.A."/>
            <person name="Nguyen N.H."/>
            <person name="Vilgalys R."/>
            <person name="Ruytinx J."/>
            <person name="Liao H.L."/>
            <person name="Branco S."/>
            <person name="Kuo A."/>
            <person name="LaButti K."/>
            <person name="Lipzen A."/>
            <person name="Andreopoulos W."/>
            <person name="Pangilinan J."/>
            <person name="Riley R."/>
            <person name="Hundley H."/>
            <person name="Na H."/>
            <person name="Barry K."/>
            <person name="Grigoriev I.V."/>
            <person name="Stajich J.E."/>
            <person name="Kennedy P.G."/>
        </authorList>
    </citation>
    <scope>NUCLEOTIDE SEQUENCE</scope>
    <source>
        <strain evidence="1">FC203</strain>
    </source>
</reference>
<dbReference type="AlphaFoldDB" id="A0AAD4E2Z9"/>
<gene>
    <name evidence="1" type="ORF">F5891DRAFT_934871</name>
</gene>
<feature type="non-terminal residue" evidence="1">
    <location>
        <position position="104"/>
    </location>
</feature>
<name>A0AAD4E2Z9_9AGAM</name>